<dbReference type="GO" id="GO:0016787">
    <property type="term" value="F:hydrolase activity"/>
    <property type="evidence" value="ECO:0007669"/>
    <property type="project" value="InterPro"/>
</dbReference>
<evidence type="ECO:0000313" key="5">
    <source>
        <dbReference type="Proteomes" id="UP000464314"/>
    </source>
</evidence>
<gene>
    <name evidence="4" type="ORF">Ana3638_09515</name>
</gene>
<evidence type="ECO:0000256" key="2">
    <source>
        <dbReference type="SAM" id="SignalP"/>
    </source>
</evidence>
<reference evidence="4 5" key="1">
    <citation type="submission" date="2020-01" db="EMBL/GenBank/DDBJ databases">
        <title>Genome analysis of Anaerocolumna sp. CBA3638.</title>
        <authorList>
            <person name="Kim J."/>
            <person name="Roh S.W."/>
        </authorList>
    </citation>
    <scope>NUCLEOTIDE SEQUENCE [LARGE SCALE GENOMIC DNA]</scope>
    <source>
        <strain evidence="4 5">CBA3638</strain>
    </source>
</reference>
<organism evidence="4 5">
    <name type="scientific">Anaerocolumna sedimenticola</name>
    <dbReference type="NCBI Taxonomy" id="2696063"/>
    <lineage>
        <taxon>Bacteria</taxon>
        <taxon>Bacillati</taxon>
        <taxon>Bacillota</taxon>
        <taxon>Clostridia</taxon>
        <taxon>Lachnospirales</taxon>
        <taxon>Lachnospiraceae</taxon>
        <taxon>Anaerocolumna</taxon>
    </lineage>
</organism>
<keyword evidence="5" id="KW-1185">Reference proteome</keyword>
<evidence type="ECO:0000259" key="3">
    <source>
        <dbReference type="Pfam" id="PF07486"/>
    </source>
</evidence>
<feature type="compositionally biased region" description="Basic and acidic residues" evidence="1">
    <location>
        <begin position="102"/>
        <end position="125"/>
    </location>
</feature>
<feature type="chain" id="PRO_5039455266" description="Cell wall hydrolase SleB domain-containing protein" evidence="2">
    <location>
        <begin position="21"/>
        <end position="281"/>
    </location>
</feature>
<feature type="region of interest" description="Disordered" evidence="1">
    <location>
        <begin position="91"/>
        <end position="125"/>
    </location>
</feature>
<dbReference type="KEGG" id="anr:Ana3638_09515"/>
<dbReference type="InterPro" id="IPR042047">
    <property type="entry name" value="SleB_dom1"/>
</dbReference>
<dbReference type="Proteomes" id="UP000464314">
    <property type="component" value="Chromosome"/>
</dbReference>
<protein>
    <recommendedName>
        <fullName evidence="3">Cell wall hydrolase SleB domain-containing protein</fullName>
    </recommendedName>
</protein>
<dbReference type="RefSeq" id="WP_161837811.1">
    <property type="nucleotide sequence ID" value="NZ_CP048000.1"/>
</dbReference>
<feature type="signal peptide" evidence="2">
    <location>
        <begin position="1"/>
        <end position="20"/>
    </location>
</feature>
<dbReference type="EMBL" id="CP048000">
    <property type="protein sequence ID" value="QHQ60983.1"/>
    <property type="molecule type" value="Genomic_DNA"/>
</dbReference>
<feature type="domain" description="Cell wall hydrolase SleB" evidence="3">
    <location>
        <begin position="171"/>
        <end position="280"/>
    </location>
</feature>
<accession>A0A6P1TKM4</accession>
<dbReference type="InterPro" id="IPR011105">
    <property type="entry name" value="Cell_wall_hydrolase_SleB"/>
</dbReference>
<evidence type="ECO:0000256" key="1">
    <source>
        <dbReference type="SAM" id="MobiDB-lite"/>
    </source>
</evidence>
<dbReference type="Gene3D" id="1.10.10.2520">
    <property type="entry name" value="Cell wall hydrolase SleB, domain 1"/>
    <property type="match status" value="1"/>
</dbReference>
<name>A0A6P1TKM4_9FIRM</name>
<proteinExistence type="predicted"/>
<dbReference type="AlphaFoldDB" id="A0A6P1TKM4"/>
<keyword evidence="2" id="KW-0732">Signal</keyword>
<sequence length="281" mass="30220">MKFRKLLLCMFAGIALTSFANVYTYAAEEDNIVTEDTTIQDTTIDTTAANEAVTNNTEVVNGTTGTDTTVTDTQSTEAVLPGTTEVPAEVNNVSATTDTQAEEDKKAEEEKAAKEAQKKAEAAKKAEEAKKAAAKAEAKKKAEAAKRAEETKYSKSDLRLLSALIYCEANGESYNGKLAVGIVVMNRKRAGAFPDTVKGVIYQKYQFGPASNGALNNALEQYDNGKFTSSSEKECIKAAKAALSGTTSITVNGSKKNFTKYKYFSGNLRGNTFTLGNHEFK</sequence>
<dbReference type="Pfam" id="PF07486">
    <property type="entry name" value="Hydrolase_2"/>
    <property type="match status" value="1"/>
</dbReference>
<evidence type="ECO:0000313" key="4">
    <source>
        <dbReference type="EMBL" id="QHQ60983.1"/>
    </source>
</evidence>